<accession>A0A919C4A1</accession>
<organism evidence="2 3">
    <name type="scientific">Streptomyces capoamus</name>
    <dbReference type="NCBI Taxonomy" id="68183"/>
    <lineage>
        <taxon>Bacteria</taxon>
        <taxon>Bacillati</taxon>
        <taxon>Actinomycetota</taxon>
        <taxon>Actinomycetes</taxon>
        <taxon>Kitasatosporales</taxon>
        <taxon>Streptomycetaceae</taxon>
        <taxon>Streptomyces</taxon>
    </lineage>
</organism>
<evidence type="ECO:0000256" key="1">
    <source>
        <dbReference type="SAM" id="MobiDB-lite"/>
    </source>
</evidence>
<feature type="compositionally biased region" description="Low complexity" evidence="1">
    <location>
        <begin position="67"/>
        <end position="79"/>
    </location>
</feature>
<evidence type="ECO:0000313" key="2">
    <source>
        <dbReference type="EMBL" id="GHG40675.1"/>
    </source>
</evidence>
<evidence type="ECO:0008006" key="4">
    <source>
        <dbReference type="Google" id="ProtNLM"/>
    </source>
</evidence>
<protein>
    <recommendedName>
        <fullName evidence="4">Lipoprotein</fullName>
    </recommendedName>
</protein>
<proteinExistence type="predicted"/>
<name>A0A919C4A1_9ACTN</name>
<gene>
    <name evidence="2" type="ORF">GCM10018980_15140</name>
</gene>
<comment type="caution">
    <text evidence="2">The sequence shown here is derived from an EMBL/GenBank/DDBJ whole genome shotgun (WGS) entry which is preliminary data.</text>
</comment>
<dbReference type="Proteomes" id="UP000619355">
    <property type="component" value="Unassembled WGS sequence"/>
</dbReference>
<sequence length="204" mass="20693">MADSLSGTARASARSLLVILVAGPLALTACGTRTSTQHHPSSPPRPSSVAAGAASEPSHGDRDPGKAAQEAAAQRAAAAPSGDPVHPTNTAVPDPKDYGFGKAAATASHGEVIAYTPRMESGRLVVPLTIHNGSDKRAAYAVTVTVVGGEKKSPFSVTAKADNVWPGTTWPTRADITASGSKAGAIGSEISLRVVTYDPFGDTR</sequence>
<evidence type="ECO:0000313" key="3">
    <source>
        <dbReference type="Proteomes" id="UP000619355"/>
    </source>
</evidence>
<reference evidence="3" key="1">
    <citation type="journal article" date="2019" name="Int. J. Syst. Evol. Microbiol.">
        <title>The Global Catalogue of Microorganisms (GCM) 10K type strain sequencing project: providing services to taxonomists for standard genome sequencing and annotation.</title>
        <authorList>
            <consortium name="The Broad Institute Genomics Platform"/>
            <consortium name="The Broad Institute Genome Sequencing Center for Infectious Disease"/>
            <person name="Wu L."/>
            <person name="Ma J."/>
        </authorList>
    </citation>
    <scope>NUCLEOTIDE SEQUENCE [LARGE SCALE GENOMIC DNA]</scope>
    <source>
        <strain evidence="3">JCM 4253</strain>
    </source>
</reference>
<keyword evidence="3" id="KW-1185">Reference proteome</keyword>
<dbReference type="AlphaFoldDB" id="A0A919C4A1"/>
<dbReference type="EMBL" id="BNBF01000003">
    <property type="protein sequence ID" value="GHG40675.1"/>
    <property type="molecule type" value="Genomic_DNA"/>
</dbReference>
<feature type="region of interest" description="Disordered" evidence="1">
    <location>
        <begin position="32"/>
        <end position="97"/>
    </location>
</feature>